<feature type="region of interest" description="Disordered" evidence="1">
    <location>
        <begin position="44"/>
        <end position="168"/>
    </location>
</feature>
<name>A0A834ISJ9_RHYFE</name>
<dbReference type="EMBL" id="JAACXV010000143">
    <property type="protein sequence ID" value="KAF7283043.1"/>
    <property type="molecule type" value="Genomic_DNA"/>
</dbReference>
<sequence>MPIFHRCSDRFQNLRAQPAFAQTIPEARRVRTNVNNENISVYVSTTKNKDLHPSFPSPSAVNRPSSPPPTTRKPSKASFIKRPYFPGARHRGLPRVTTEPTIGGIPSSWQRPFLGPRDAAERPTGGWGARSDVQYGSDPQRESLKNGTDQRPIKADGSRSGTKLNQRRVPGILKLSVLEARVPAIKIRGP</sequence>
<dbReference type="Proteomes" id="UP000625711">
    <property type="component" value="Unassembled WGS sequence"/>
</dbReference>
<protein>
    <submittedName>
        <fullName evidence="2">Uncharacterized protein</fullName>
    </submittedName>
</protein>
<evidence type="ECO:0000313" key="3">
    <source>
        <dbReference type="Proteomes" id="UP000625711"/>
    </source>
</evidence>
<accession>A0A834ISJ9</accession>
<evidence type="ECO:0000256" key="1">
    <source>
        <dbReference type="SAM" id="MobiDB-lite"/>
    </source>
</evidence>
<gene>
    <name evidence="2" type="ORF">GWI33_001549</name>
</gene>
<evidence type="ECO:0000313" key="2">
    <source>
        <dbReference type="EMBL" id="KAF7283043.1"/>
    </source>
</evidence>
<dbReference type="AlphaFoldDB" id="A0A834ISJ9"/>
<keyword evidence="3" id="KW-1185">Reference proteome</keyword>
<organism evidence="2 3">
    <name type="scientific">Rhynchophorus ferrugineus</name>
    <name type="common">Red palm weevil</name>
    <name type="synonym">Curculio ferrugineus</name>
    <dbReference type="NCBI Taxonomy" id="354439"/>
    <lineage>
        <taxon>Eukaryota</taxon>
        <taxon>Metazoa</taxon>
        <taxon>Ecdysozoa</taxon>
        <taxon>Arthropoda</taxon>
        <taxon>Hexapoda</taxon>
        <taxon>Insecta</taxon>
        <taxon>Pterygota</taxon>
        <taxon>Neoptera</taxon>
        <taxon>Endopterygota</taxon>
        <taxon>Coleoptera</taxon>
        <taxon>Polyphaga</taxon>
        <taxon>Cucujiformia</taxon>
        <taxon>Curculionidae</taxon>
        <taxon>Dryophthorinae</taxon>
        <taxon>Rhynchophorus</taxon>
    </lineage>
</organism>
<reference evidence="2" key="1">
    <citation type="submission" date="2020-08" db="EMBL/GenBank/DDBJ databases">
        <title>Genome sequencing and assembly of the red palm weevil Rhynchophorus ferrugineus.</title>
        <authorList>
            <person name="Dias G.B."/>
            <person name="Bergman C.M."/>
            <person name="Manee M."/>
        </authorList>
    </citation>
    <scope>NUCLEOTIDE SEQUENCE</scope>
    <source>
        <strain evidence="2">AA-2017</strain>
        <tissue evidence="2">Whole larva</tissue>
    </source>
</reference>
<comment type="caution">
    <text evidence="2">The sequence shown here is derived from an EMBL/GenBank/DDBJ whole genome shotgun (WGS) entry which is preliminary data.</text>
</comment>
<proteinExistence type="predicted"/>